<reference evidence="9" key="1">
    <citation type="journal article" date="2014" name="Nucleic Acids Res.">
        <title>The evolutionary dynamics of variant antigen genes in Babesia reveal a history of genomic innovation underlying host-parasite interaction.</title>
        <authorList>
            <person name="Jackson A.P."/>
            <person name="Otto T.D."/>
            <person name="Darby A."/>
            <person name="Ramaprasad A."/>
            <person name="Xia D."/>
            <person name="Echaide I.E."/>
            <person name="Farber M."/>
            <person name="Gahlot S."/>
            <person name="Gamble J."/>
            <person name="Gupta D."/>
            <person name="Gupta Y."/>
            <person name="Jackson L."/>
            <person name="Malandrin L."/>
            <person name="Malas T.B."/>
            <person name="Moussa E."/>
            <person name="Nair M."/>
            <person name="Reid A.J."/>
            <person name="Sanders M."/>
            <person name="Sharma J."/>
            <person name="Tracey A."/>
            <person name="Quail M.A."/>
            <person name="Weir W."/>
            <person name="Wastling J.M."/>
            <person name="Hall N."/>
            <person name="Willadsen P."/>
            <person name="Lingelbach K."/>
            <person name="Shiels B."/>
            <person name="Tait A."/>
            <person name="Berriman M."/>
            <person name="Allred D.R."/>
            <person name="Pain A."/>
        </authorList>
    </citation>
    <scope>NUCLEOTIDE SEQUENCE</scope>
    <source>
        <strain evidence="9">1802A</strain>
    </source>
</reference>
<feature type="compositionally biased region" description="Basic and acidic residues" evidence="7">
    <location>
        <begin position="765"/>
        <end position="776"/>
    </location>
</feature>
<sequence length="794" mass="89972">MKISAVVVLQCFIALCAVGRVPLGVVLAETTNEAETIFNVSPEGQSNMDIEVEEELSENADATANVEITEPEDVVSLSEEELSEAATNGESHSYQADFARVMDIIVNSLYSKKEIFLRELISNSADALEKYKILEYRENRVGSTDDLAIKIRTSMSKRTLTITDTGVGMTKHDLINNLGTIAKSGTANFVDAISKGENDSNLIGQFGVGFYSVFLVADSVIVQTKHRDDKQYVWKSAAGTNYELYEDPKGNTLGEHGTQITLFLKDDATAYLEPTKIEELVKKHSQFVRFPIYLLKAEKGASEATWHHINNVKPIWAREKSEITEDEYTAFYQAISGSSEKPLAHIHFVAEGDVDFRALLFIPERPKSAYFDNDDKGHNVKIYARRVLVSDSLPDFLPRYLYSLHGVVDSDNFPLNVSREHLQQSKMIKIIGKKIIGSVLSTLQNLMKESMESKQKLKEELEAETDEEKQKELKKKIDEKTVFEKFYQSFRGSLKVACYDDAANRKKISKLLMYKTSKHRDSEITLDQYVKEMQESQKVIYYASGDSYNVIHSSPHLQGFRKRDIDVLYLTDTMDESCISQMYEYEGKQFKSIQKGDIEFELTPEELEKEKLTLKKYKPLIDVLKDTIHEIYDVKLSRRLVDDPCTVVASDWGMSAHMEKIVNSYVVNKKDDDMGHFGSGFRSRILEINGDHPIMLELLKRSRDEGTASDLINSIRLLYNAAKLAGGFPIEDPAVLSHTAYTYLSDSLKVDSTMTIDDIPYTPEEGEKTEDAPKDTEFDELNLDDQVDELKDEL</sequence>
<feature type="signal peptide" evidence="8">
    <location>
        <begin position="1"/>
        <end position="28"/>
    </location>
</feature>
<keyword evidence="3 5" id="KW-0067">ATP-binding</keyword>
<dbReference type="SUPFAM" id="SSF54211">
    <property type="entry name" value="Ribosomal protein S5 domain 2-like"/>
    <property type="match status" value="1"/>
</dbReference>
<evidence type="ECO:0000313" key="9">
    <source>
        <dbReference type="EMBL" id="KAK1935989.1"/>
    </source>
</evidence>
<dbReference type="PRINTS" id="PR00775">
    <property type="entry name" value="HEATSHOCK90"/>
</dbReference>
<dbReference type="InterPro" id="IPR020575">
    <property type="entry name" value="Hsp90_N"/>
</dbReference>
<dbReference type="AlphaFoldDB" id="A0AAD9GCP3"/>
<dbReference type="Pfam" id="PF13589">
    <property type="entry name" value="HATPase_c_3"/>
    <property type="match status" value="1"/>
</dbReference>
<dbReference type="Pfam" id="PF00183">
    <property type="entry name" value="HSP90"/>
    <property type="match status" value="2"/>
</dbReference>
<dbReference type="GO" id="GO:0005524">
    <property type="term" value="F:ATP binding"/>
    <property type="evidence" value="ECO:0007669"/>
    <property type="project" value="UniProtKB-KW"/>
</dbReference>
<dbReference type="PIRSF" id="PIRSF002583">
    <property type="entry name" value="Hsp90"/>
    <property type="match status" value="1"/>
</dbReference>
<evidence type="ECO:0000256" key="3">
    <source>
        <dbReference type="ARBA" id="ARBA00022840"/>
    </source>
</evidence>
<evidence type="ECO:0000256" key="6">
    <source>
        <dbReference type="SAM" id="Coils"/>
    </source>
</evidence>
<accession>A0AAD9GCP3</accession>
<dbReference type="InterPro" id="IPR036890">
    <property type="entry name" value="HATPase_C_sf"/>
</dbReference>
<keyword evidence="4" id="KW-0143">Chaperone</keyword>
<keyword evidence="6" id="KW-0175">Coiled coil</keyword>
<dbReference type="Gene3D" id="3.40.50.11260">
    <property type="match status" value="1"/>
</dbReference>
<feature type="binding site" evidence="5">
    <location>
        <begin position="205"/>
        <end position="210"/>
    </location>
    <ligand>
        <name>ATP</name>
        <dbReference type="ChEBI" id="CHEBI:30616"/>
    </ligand>
</feature>
<dbReference type="HAMAP" id="MF_00505">
    <property type="entry name" value="HSP90"/>
    <property type="match status" value="1"/>
</dbReference>
<feature type="binding site" evidence="5">
    <location>
        <position position="164"/>
    </location>
    <ligand>
        <name>ATP</name>
        <dbReference type="ChEBI" id="CHEBI:30616"/>
    </ligand>
</feature>
<feature type="chain" id="PRO_5042250165" evidence="8">
    <location>
        <begin position="29"/>
        <end position="794"/>
    </location>
</feature>
<dbReference type="CDD" id="cd16927">
    <property type="entry name" value="HATPase_Hsp90-like"/>
    <property type="match status" value="1"/>
</dbReference>
<gene>
    <name evidence="9" type="ORF">X943_000780</name>
</gene>
<feature type="binding site" evidence="5">
    <location>
        <begin position="184"/>
        <end position="185"/>
    </location>
    <ligand>
        <name>ATP</name>
        <dbReference type="ChEBI" id="CHEBI:30616"/>
    </ligand>
</feature>
<dbReference type="InterPro" id="IPR020568">
    <property type="entry name" value="Ribosomal_Su5_D2-typ_SF"/>
</dbReference>
<evidence type="ECO:0000313" key="10">
    <source>
        <dbReference type="Proteomes" id="UP001195914"/>
    </source>
</evidence>
<dbReference type="Gene3D" id="1.20.120.790">
    <property type="entry name" value="Heat shock protein 90, C-terminal domain"/>
    <property type="match status" value="1"/>
</dbReference>
<protein>
    <submittedName>
        <fullName evidence="9">Heat shock protein 90</fullName>
    </submittedName>
</protein>
<dbReference type="Gene3D" id="3.30.565.10">
    <property type="entry name" value="Histidine kinase-like ATPase, C-terminal domain"/>
    <property type="match status" value="1"/>
</dbReference>
<feature type="binding site" evidence="5">
    <location>
        <position position="177"/>
    </location>
    <ligand>
        <name>ATP</name>
        <dbReference type="ChEBI" id="CHEBI:30616"/>
    </ligand>
</feature>
<keyword evidence="8" id="KW-0732">Signal</keyword>
<keyword evidence="2 5" id="KW-0547">Nucleotide-binding</keyword>
<keyword evidence="9" id="KW-0346">Stress response</keyword>
<dbReference type="GO" id="GO:0016887">
    <property type="term" value="F:ATP hydrolysis activity"/>
    <property type="evidence" value="ECO:0007669"/>
    <property type="project" value="InterPro"/>
</dbReference>
<dbReference type="SUPFAM" id="SSF55874">
    <property type="entry name" value="ATPase domain of HSP90 chaperone/DNA topoisomerase II/histidine kinase"/>
    <property type="match status" value="1"/>
</dbReference>
<feature type="coiled-coil region" evidence="6">
    <location>
        <begin position="440"/>
        <end position="476"/>
    </location>
</feature>
<dbReference type="InterPro" id="IPR001404">
    <property type="entry name" value="Hsp90_fam"/>
</dbReference>
<evidence type="ECO:0000256" key="1">
    <source>
        <dbReference type="ARBA" id="ARBA00008239"/>
    </source>
</evidence>
<dbReference type="NCBIfam" id="NF003555">
    <property type="entry name" value="PRK05218.1"/>
    <property type="match status" value="1"/>
</dbReference>
<feature type="binding site" evidence="5">
    <location>
        <position position="123"/>
    </location>
    <ligand>
        <name>ATP</name>
        <dbReference type="ChEBI" id="CHEBI:30616"/>
    </ligand>
</feature>
<evidence type="ECO:0000256" key="2">
    <source>
        <dbReference type="ARBA" id="ARBA00022741"/>
    </source>
</evidence>
<name>A0AAD9GCP3_BABDI</name>
<feature type="compositionally biased region" description="Acidic residues" evidence="7">
    <location>
        <begin position="777"/>
        <end position="794"/>
    </location>
</feature>
<comment type="similarity">
    <text evidence="1">Belongs to the heat shock protein 90 family.</text>
</comment>
<evidence type="ECO:0000256" key="5">
    <source>
        <dbReference type="PIRSR" id="PIRSR002583-1"/>
    </source>
</evidence>
<dbReference type="EMBL" id="JAHBMH010000044">
    <property type="protein sequence ID" value="KAK1935989.1"/>
    <property type="molecule type" value="Genomic_DNA"/>
</dbReference>
<dbReference type="PANTHER" id="PTHR11528">
    <property type="entry name" value="HEAT SHOCK PROTEIN 90 FAMILY MEMBER"/>
    <property type="match status" value="1"/>
</dbReference>
<organism evidence="9 10">
    <name type="scientific">Babesia divergens</name>
    <dbReference type="NCBI Taxonomy" id="32595"/>
    <lineage>
        <taxon>Eukaryota</taxon>
        <taxon>Sar</taxon>
        <taxon>Alveolata</taxon>
        <taxon>Apicomplexa</taxon>
        <taxon>Aconoidasida</taxon>
        <taxon>Piroplasmida</taxon>
        <taxon>Babesiidae</taxon>
        <taxon>Babesia</taxon>
    </lineage>
</organism>
<feature type="binding site" evidence="5">
    <location>
        <position position="419"/>
    </location>
    <ligand>
        <name>ATP</name>
        <dbReference type="ChEBI" id="CHEBI:30616"/>
    </ligand>
</feature>
<feature type="binding site" evidence="5">
    <location>
        <position position="183"/>
    </location>
    <ligand>
        <name>ATP</name>
        <dbReference type="ChEBI" id="CHEBI:30616"/>
    </ligand>
</feature>
<dbReference type="InterPro" id="IPR037196">
    <property type="entry name" value="HSP90_C"/>
</dbReference>
<dbReference type="SUPFAM" id="SSF110942">
    <property type="entry name" value="HSP90 C-terminal domain"/>
    <property type="match status" value="1"/>
</dbReference>
<evidence type="ECO:0000256" key="4">
    <source>
        <dbReference type="ARBA" id="ARBA00023186"/>
    </source>
</evidence>
<dbReference type="Gene3D" id="3.30.230.80">
    <property type="match status" value="1"/>
</dbReference>
<proteinExistence type="inferred from homology"/>
<feature type="binding site" evidence="5">
    <location>
        <position position="119"/>
    </location>
    <ligand>
        <name>ATP</name>
        <dbReference type="ChEBI" id="CHEBI:30616"/>
    </ligand>
</feature>
<dbReference type="FunFam" id="3.30.565.10:FF:000005">
    <property type="entry name" value="Heat shock protein 90"/>
    <property type="match status" value="1"/>
</dbReference>
<reference evidence="9" key="2">
    <citation type="submission" date="2021-05" db="EMBL/GenBank/DDBJ databases">
        <authorList>
            <person name="Pain A."/>
        </authorList>
    </citation>
    <scope>NUCLEOTIDE SEQUENCE</scope>
    <source>
        <strain evidence="9">1802A</strain>
    </source>
</reference>
<feature type="binding site" evidence="5">
    <location>
        <position position="258"/>
    </location>
    <ligand>
        <name>ATP</name>
        <dbReference type="ChEBI" id="CHEBI:30616"/>
    </ligand>
</feature>
<dbReference type="Proteomes" id="UP001195914">
    <property type="component" value="Unassembled WGS sequence"/>
</dbReference>
<feature type="binding site" evidence="5">
    <location>
        <position position="169"/>
    </location>
    <ligand>
        <name>ATP</name>
        <dbReference type="ChEBI" id="CHEBI:30616"/>
    </ligand>
</feature>
<dbReference type="GO" id="GO:0051082">
    <property type="term" value="F:unfolded protein binding"/>
    <property type="evidence" value="ECO:0007669"/>
    <property type="project" value="InterPro"/>
</dbReference>
<keyword evidence="10" id="KW-1185">Reference proteome</keyword>
<comment type="caution">
    <text evidence="9">The sequence shown here is derived from an EMBL/GenBank/DDBJ whole genome shotgun (WGS) entry which is preliminary data.</text>
</comment>
<evidence type="ECO:0000256" key="7">
    <source>
        <dbReference type="SAM" id="MobiDB-lite"/>
    </source>
</evidence>
<dbReference type="GO" id="GO:0140662">
    <property type="term" value="F:ATP-dependent protein folding chaperone"/>
    <property type="evidence" value="ECO:0007669"/>
    <property type="project" value="InterPro"/>
</dbReference>
<feature type="region of interest" description="Disordered" evidence="7">
    <location>
        <begin position="755"/>
        <end position="794"/>
    </location>
</feature>
<evidence type="ECO:0000256" key="8">
    <source>
        <dbReference type="SAM" id="SignalP"/>
    </source>
</evidence>